<proteinExistence type="predicted"/>
<dbReference type="InterPro" id="IPR036388">
    <property type="entry name" value="WH-like_DNA-bd_sf"/>
</dbReference>
<dbReference type="InterPro" id="IPR036390">
    <property type="entry name" value="WH_DNA-bd_sf"/>
</dbReference>
<dbReference type="HOGENOM" id="CLU_592808_0_0_9"/>
<dbReference type="OrthoDB" id="1809914at2"/>
<feature type="region of interest" description="Disordered" evidence="1">
    <location>
        <begin position="330"/>
        <end position="352"/>
    </location>
</feature>
<dbReference type="Pfam" id="PF13730">
    <property type="entry name" value="HTH_36"/>
    <property type="match status" value="1"/>
</dbReference>
<reference evidence="2 3" key="1">
    <citation type="submission" date="2007-03" db="EMBL/GenBank/DDBJ databases">
        <title>Complete sequence of Desulfotomaculum reducens MI-1.</title>
        <authorList>
            <consortium name="US DOE Joint Genome Institute"/>
            <person name="Copeland A."/>
            <person name="Lucas S."/>
            <person name="Lapidus A."/>
            <person name="Barry K."/>
            <person name="Detter J.C."/>
            <person name="Glavina del Rio T."/>
            <person name="Hammon N."/>
            <person name="Israni S."/>
            <person name="Dalin E."/>
            <person name="Tice H."/>
            <person name="Pitluck S."/>
            <person name="Sims D."/>
            <person name="Brettin T."/>
            <person name="Bruce D."/>
            <person name="Han C."/>
            <person name="Tapia R."/>
            <person name="Schmutz J."/>
            <person name="Larimer F."/>
            <person name="Land M."/>
            <person name="Hauser L."/>
            <person name="Kyrpides N."/>
            <person name="Kim E."/>
            <person name="Tebo B.M."/>
            <person name="Richardson P."/>
        </authorList>
    </citation>
    <scope>NUCLEOTIDE SEQUENCE [LARGE SCALE GENOMIC DNA]</scope>
    <source>
        <strain evidence="2 3">MI-1</strain>
    </source>
</reference>
<keyword evidence="3" id="KW-1185">Reference proteome</keyword>
<accession>A4J2S3</accession>
<dbReference type="AlphaFoldDB" id="A4J2S3"/>
<feature type="region of interest" description="Disordered" evidence="1">
    <location>
        <begin position="238"/>
        <end position="270"/>
    </location>
</feature>
<dbReference type="Gene3D" id="1.10.10.10">
    <property type="entry name" value="Winged helix-like DNA-binding domain superfamily/Winged helix DNA-binding domain"/>
    <property type="match status" value="1"/>
</dbReference>
<dbReference type="SUPFAM" id="SSF46785">
    <property type="entry name" value="Winged helix' DNA-binding domain"/>
    <property type="match status" value="1"/>
</dbReference>
<dbReference type="RefSeq" id="WP_011877211.1">
    <property type="nucleotide sequence ID" value="NC_009253.1"/>
</dbReference>
<evidence type="ECO:0000313" key="2">
    <source>
        <dbReference type="EMBL" id="ABO49376.1"/>
    </source>
</evidence>
<dbReference type="EMBL" id="CP000612">
    <property type="protein sequence ID" value="ABO49376.1"/>
    <property type="molecule type" value="Genomic_DNA"/>
</dbReference>
<gene>
    <name evidence="2" type="ordered locus">Dred_0838</name>
</gene>
<feature type="compositionally biased region" description="Basic and acidic residues" evidence="1">
    <location>
        <begin position="337"/>
        <end position="347"/>
    </location>
</feature>
<evidence type="ECO:0000256" key="1">
    <source>
        <dbReference type="SAM" id="MobiDB-lite"/>
    </source>
</evidence>
<sequence>MAKMTDLNEHIQEMINAGSTLVVEDLEEHCGYTRFSNVLLRNPDISELDKIVYGLIRSFAFGDKINAFPGQDRLAQYVGKRRETVNASLNRLKKHGLIDWIRRGMGETNVYIIKKLPDQMILEYINREAELEKQQEGKKTLASLMKDRSKELIQSNPTNVSLDAHPSINPLKSTDVCLDTHQDVSQNAHPLKKPVKSTNVRLDTHQTDVSLDTHHDVRLDAHKENKYKNTSIKRTTTTTKKDFLSKKKGDSDSSSTIEPDKQDLPSLVSEGNVVVVDNTSTTNLESKNSEKISDHENVVVALDKEGFTDEELEDAPVFDLPEELYSQSLWRNPPQRKPQEQKQKDAVQSEQKGIPQDLELEDIYKFIAMNFEVKVDQKFIKNLALKHWHKGGLEYFLNTVLAVIQFAENKKIRFEAVLTKALEKEWKPNNRVRSKDPFLCNNRTNDQADQRKRTLMRSMYS</sequence>
<dbReference type="KEGG" id="drm:Dred_0838"/>
<dbReference type="Proteomes" id="UP000001556">
    <property type="component" value="Chromosome"/>
</dbReference>
<organism evidence="2 3">
    <name type="scientific">Desulforamulus reducens (strain ATCC BAA-1160 / DSM 100696 / MI-1)</name>
    <name type="common">Desulfotomaculum reducens</name>
    <dbReference type="NCBI Taxonomy" id="349161"/>
    <lineage>
        <taxon>Bacteria</taxon>
        <taxon>Bacillati</taxon>
        <taxon>Bacillota</taxon>
        <taxon>Clostridia</taxon>
        <taxon>Eubacteriales</taxon>
        <taxon>Peptococcaceae</taxon>
        <taxon>Desulforamulus</taxon>
    </lineage>
</organism>
<feature type="compositionally biased region" description="Basic and acidic residues" evidence="1">
    <location>
        <begin position="239"/>
        <end position="251"/>
    </location>
</feature>
<dbReference type="STRING" id="349161.Dred_0838"/>
<evidence type="ECO:0000313" key="3">
    <source>
        <dbReference type="Proteomes" id="UP000001556"/>
    </source>
</evidence>
<evidence type="ECO:0008006" key="4">
    <source>
        <dbReference type="Google" id="ProtNLM"/>
    </source>
</evidence>
<protein>
    <recommendedName>
        <fullName evidence="4">Helix-turn-helix domain-containing protein</fullName>
    </recommendedName>
</protein>
<name>A4J2S3_DESRM</name>